<keyword evidence="6 9" id="KW-0175">Coiled coil</keyword>
<dbReference type="Proteomes" id="UP000257109">
    <property type="component" value="Unassembled WGS sequence"/>
</dbReference>
<dbReference type="GO" id="GO:0012507">
    <property type="term" value="C:ER to Golgi transport vesicle membrane"/>
    <property type="evidence" value="ECO:0007669"/>
    <property type="project" value="TreeGrafter"/>
</dbReference>
<dbReference type="Pfam" id="PF12352">
    <property type="entry name" value="V-SNARE_C"/>
    <property type="match status" value="1"/>
</dbReference>
<dbReference type="GO" id="GO:0031902">
    <property type="term" value="C:late endosome membrane"/>
    <property type="evidence" value="ECO:0007669"/>
    <property type="project" value="TreeGrafter"/>
</dbReference>
<name>A0A371HBQ6_MUCPR</name>
<dbReference type="Pfam" id="PF05008">
    <property type="entry name" value="V-SNARE"/>
    <property type="match status" value="1"/>
</dbReference>
<evidence type="ECO:0000256" key="3">
    <source>
        <dbReference type="ARBA" id="ARBA00022692"/>
    </source>
</evidence>
<keyword evidence="5 10" id="KW-1133">Transmembrane helix</keyword>
<comment type="subcellular location">
    <subcellularLocation>
        <location evidence="8">Prevacuolar compartment membrane</location>
        <topology evidence="8">Single-pass type IV membrane protein</topology>
    </subcellularLocation>
</comment>
<evidence type="ECO:0000313" key="13">
    <source>
        <dbReference type="Proteomes" id="UP000257109"/>
    </source>
</evidence>
<sequence length="303" mass="34209">GLEIMSEEFEGYERKYCELSANLSKSSIAAAALNGEQKKQKLSEIKDGIDEAEALIRKMDHETRSLQPELKAVLLSKLREYKADLNIIKREVKKIVSGGLNPSARDELLESSMTNAMKASADHRERLMVSTERLNKSSDKIEDCRRTMLGTEELGVSILQELHSQRQSLLHEHNPLHGVDDNISKSKKILSNMSRRMNRNKWMLSTIAVVLIFVIILILGQYLQIISPLLMRRGSFSKFSITSKLTVHLQFITSTSHGCKHGIIFQANRQDIKRINCVIDCGTFSSSVLSNFQAENGILRPIL</sequence>
<feature type="coiled-coil region" evidence="9">
    <location>
        <begin position="42"/>
        <end position="91"/>
    </location>
</feature>
<dbReference type="FunFam" id="1.20.5.110:FF:000002">
    <property type="entry name" value="Vesicle transport through interaction with t-SNAREsB"/>
    <property type="match status" value="1"/>
</dbReference>
<evidence type="ECO:0000256" key="2">
    <source>
        <dbReference type="ARBA" id="ARBA00022448"/>
    </source>
</evidence>
<dbReference type="GO" id="GO:0005789">
    <property type="term" value="C:endoplasmic reticulum membrane"/>
    <property type="evidence" value="ECO:0007669"/>
    <property type="project" value="TreeGrafter"/>
</dbReference>
<evidence type="ECO:0000256" key="4">
    <source>
        <dbReference type="ARBA" id="ARBA00022927"/>
    </source>
</evidence>
<dbReference type="InterPro" id="IPR010989">
    <property type="entry name" value="SNARE"/>
</dbReference>
<dbReference type="AlphaFoldDB" id="A0A371HBQ6"/>
<reference evidence="12" key="1">
    <citation type="submission" date="2018-05" db="EMBL/GenBank/DDBJ databases">
        <title>Draft genome of Mucuna pruriens seed.</title>
        <authorList>
            <person name="Nnadi N.E."/>
            <person name="Vos R."/>
            <person name="Hasami M.H."/>
            <person name="Devisetty U.K."/>
            <person name="Aguiy J.C."/>
        </authorList>
    </citation>
    <scope>NUCLEOTIDE SEQUENCE [LARGE SCALE GENOMIC DNA]</scope>
    <source>
        <strain evidence="12">JCA_2017</strain>
    </source>
</reference>
<accession>A0A371HBQ6</accession>
<dbReference type="Gene3D" id="1.20.5.110">
    <property type="match status" value="1"/>
</dbReference>
<dbReference type="OrthoDB" id="430637at2759"/>
<dbReference type="Gene3D" id="1.20.58.400">
    <property type="entry name" value="t-snare proteins"/>
    <property type="match status" value="1"/>
</dbReference>
<keyword evidence="3 10" id="KW-0812">Transmembrane</keyword>
<proteinExistence type="inferred from homology"/>
<dbReference type="EMBL" id="QJKJ01003064">
    <property type="protein sequence ID" value="RDY00134.1"/>
    <property type="molecule type" value="Genomic_DNA"/>
</dbReference>
<evidence type="ECO:0000313" key="12">
    <source>
        <dbReference type="EMBL" id="RDY00134.1"/>
    </source>
</evidence>
<dbReference type="SUPFAM" id="SSF47661">
    <property type="entry name" value="t-snare proteins"/>
    <property type="match status" value="1"/>
</dbReference>
<dbReference type="SUPFAM" id="SSF58038">
    <property type="entry name" value="SNARE fusion complex"/>
    <property type="match status" value="1"/>
</dbReference>
<feature type="non-terminal residue" evidence="12">
    <location>
        <position position="1"/>
    </location>
</feature>
<evidence type="ECO:0000256" key="10">
    <source>
        <dbReference type="SAM" id="Phobius"/>
    </source>
</evidence>
<dbReference type="GO" id="GO:0031201">
    <property type="term" value="C:SNARE complex"/>
    <property type="evidence" value="ECO:0007669"/>
    <property type="project" value="TreeGrafter"/>
</dbReference>
<dbReference type="GO" id="GO:0006906">
    <property type="term" value="P:vesicle fusion"/>
    <property type="evidence" value="ECO:0007669"/>
    <property type="project" value="TreeGrafter"/>
</dbReference>
<keyword evidence="13" id="KW-1185">Reference proteome</keyword>
<feature type="transmembrane region" description="Helical" evidence="10">
    <location>
        <begin position="202"/>
        <end position="223"/>
    </location>
</feature>
<dbReference type="CDD" id="cd15862">
    <property type="entry name" value="SNARE_Vti1"/>
    <property type="match status" value="1"/>
</dbReference>
<gene>
    <name evidence="12" type="primary">VTI13</name>
    <name evidence="12" type="ORF">CR513_16720</name>
</gene>
<dbReference type="GO" id="GO:0005794">
    <property type="term" value="C:Golgi apparatus"/>
    <property type="evidence" value="ECO:0007669"/>
    <property type="project" value="TreeGrafter"/>
</dbReference>
<dbReference type="PANTHER" id="PTHR21230:SF67">
    <property type="entry name" value="VESICLE TRANSPORT V-SNARE 11-RELATED"/>
    <property type="match status" value="1"/>
</dbReference>
<comment type="similarity">
    <text evidence="1">Belongs to the VTI1 family.</text>
</comment>
<evidence type="ECO:0000256" key="6">
    <source>
        <dbReference type="ARBA" id="ARBA00023054"/>
    </source>
</evidence>
<protein>
    <submittedName>
        <fullName evidence="12">Vesicle transport v-SNARE 13</fullName>
    </submittedName>
</protein>
<dbReference type="InterPro" id="IPR007705">
    <property type="entry name" value="Vesicle_trsprt_v-SNARE_N"/>
</dbReference>
<dbReference type="GO" id="GO:0006886">
    <property type="term" value="P:intracellular protein transport"/>
    <property type="evidence" value="ECO:0007669"/>
    <property type="project" value="InterPro"/>
</dbReference>
<dbReference type="FunFam" id="1.20.58.400:FF:000001">
    <property type="entry name" value="Vesicle transport through interaction with t-SNAREs homolog 1A"/>
    <property type="match status" value="1"/>
</dbReference>
<organism evidence="12 13">
    <name type="scientific">Mucuna pruriens</name>
    <name type="common">Velvet bean</name>
    <name type="synonym">Dolichos pruriens</name>
    <dbReference type="NCBI Taxonomy" id="157652"/>
    <lineage>
        <taxon>Eukaryota</taxon>
        <taxon>Viridiplantae</taxon>
        <taxon>Streptophyta</taxon>
        <taxon>Embryophyta</taxon>
        <taxon>Tracheophyta</taxon>
        <taxon>Spermatophyta</taxon>
        <taxon>Magnoliopsida</taxon>
        <taxon>eudicotyledons</taxon>
        <taxon>Gunneridae</taxon>
        <taxon>Pentapetalae</taxon>
        <taxon>rosids</taxon>
        <taxon>fabids</taxon>
        <taxon>Fabales</taxon>
        <taxon>Fabaceae</taxon>
        <taxon>Papilionoideae</taxon>
        <taxon>50 kb inversion clade</taxon>
        <taxon>NPAAA clade</taxon>
        <taxon>indigoferoid/millettioid clade</taxon>
        <taxon>Phaseoleae</taxon>
        <taxon>Mucuna</taxon>
    </lineage>
</organism>
<keyword evidence="2" id="KW-0813">Transport</keyword>
<dbReference type="PANTHER" id="PTHR21230">
    <property type="entry name" value="VESICLE TRANSPORT V-SNARE PROTEIN VTI1-RELATED"/>
    <property type="match status" value="1"/>
</dbReference>
<evidence type="ECO:0000256" key="7">
    <source>
        <dbReference type="ARBA" id="ARBA00023136"/>
    </source>
</evidence>
<comment type="caution">
    <text evidence="12">The sequence shown here is derived from an EMBL/GenBank/DDBJ whole genome shotgun (WGS) entry which is preliminary data.</text>
</comment>
<evidence type="ECO:0000256" key="1">
    <source>
        <dbReference type="ARBA" id="ARBA00006108"/>
    </source>
</evidence>
<dbReference type="GO" id="GO:0000149">
    <property type="term" value="F:SNARE binding"/>
    <property type="evidence" value="ECO:0007669"/>
    <property type="project" value="TreeGrafter"/>
</dbReference>
<evidence type="ECO:0000256" key="5">
    <source>
        <dbReference type="ARBA" id="ARBA00022989"/>
    </source>
</evidence>
<keyword evidence="7 10" id="KW-0472">Membrane</keyword>
<evidence type="ECO:0000256" key="9">
    <source>
        <dbReference type="SAM" id="Coils"/>
    </source>
</evidence>
<keyword evidence="4" id="KW-0653">Protein transport</keyword>
<evidence type="ECO:0000259" key="11">
    <source>
        <dbReference type="Pfam" id="PF05008"/>
    </source>
</evidence>
<dbReference type="GO" id="GO:0005484">
    <property type="term" value="F:SNAP receptor activity"/>
    <property type="evidence" value="ECO:0007669"/>
    <property type="project" value="TreeGrafter"/>
</dbReference>
<dbReference type="InterPro" id="IPR038407">
    <property type="entry name" value="v-SNARE_N_sf"/>
</dbReference>
<evidence type="ECO:0000256" key="8">
    <source>
        <dbReference type="ARBA" id="ARBA00060376"/>
    </source>
</evidence>
<feature type="domain" description="Vesicle transport v-SNARE N-terminal" evidence="11">
    <location>
        <begin position="5"/>
        <end position="94"/>
    </location>
</feature>
<dbReference type="STRING" id="157652.A0A371HBQ6"/>